<dbReference type="GO" id="GO:0005737">
    <property type="term" value="C:cytoplasm"/>
    <property type="evidence" value="ECO:0007669"/>
    <property type="project" value="UniProtKB-SubCell"/>
</dbReference>
<dbReference type="Proteomes" id="UP000093759">
    <property type="component" value="Unassembled WGS sequence"/>
</dbReference>
<dbReference type="EMBL" id="LZMF01000035">
    <property type="protein sequence ID" value="OBK89844.1"/>
    <property type="molecule type" value="Genomic_DNA"/>
</dbReference>
<keyword evidence="2 3" id="KW-0143">Chaperone</keyword>
<protein>
    <recommendedName>
        <fullName evidence="3">Urease accessory protein UreF</fullName>
    </recommendedName>
</protein>
<keyword evidence="3" id="KW-0963">Cytoplasm</keyword>
<evidence type="ECO:0000256" key="3">
    <source>
        <dbReference type="HAMAP-Rule" id="MF_01385"/>
    </source>
</evidence>
<evidence type="ECO:0000313" key="5">
    <source>
        <dbReference type="Proteomes" id="UP000093759"/>
    </source>
</evidence>
<dbReference type="InterPro" id="IPR038277">
    <property type="entry name" value="UreF_sf"/>
</dbReference>
<proteinExistence type="inferred from homology"/>
<dbReference type="InterPro" id="IPR002639">
    <property type="entry name" value="UreF"/>
</dbReference>
<evidence type="ECO:0000256" key="1">
    <source>
        <dbReference type="ARBA" id="ARBA00022988"/>
    </source>
</evidence>
<evidence type="ECO:0000313" key="4">
    <source>
        <dbReference type="EMBL" id="OBK89844.1"/>
    </source>
</evidence>
<dbReference type="GO" id="GO:0016151">
    <property type="term" value="F:nickel cation binding"/>
    <property type="evidence" value="ECO:0007669"/>
    <property type="project" value="UniProtKB-UniRule"/>
</dbReference>
<accession>A0A1A3U4N5</accession>
<reference evidence="5" key="1">
    <citation type="submission" date="2016-06" db="EMBL/GenBank/DDBJ databases">
        <authorList>
            <person name="Sutton G."/>
            <person name="Brinkac L."/>
            <person name="Sanka R."/>
            <person name="Adams M."/>
            <person name="Lau E."/>
            <person name="Garcia-Basteiro A."/>
            <person name="Lopez-Varela E."/>
            <person name="Palencia S."/>
        </authorList>
    </citation>
    <scope>NUCLEOTIDE SEQUENCE [LARGE SCALE GENOMIC DNA]</scope>
    <source>
        <strain evidence="5">1274684.2</strain>
    </source>
</reference>
<dbReference type="Pfam" id="PF01730">
    <property type="entry name" value="UreF"/>
    <property type="match status" value="1"/>
</dbReference>
<dbReference type="Gene3D" id="1.10.4190.10">
    <property type="entry name" value="Urease accessory protein UreF"/>
    <property type="match status" value="1"/>
</dbReference>
<name>A0A1A3U4N5_MYCSD</name>
<dbReference type="RefSeq" id="WP_065023664.1">
    <property type="nucleotide sequence ID" value="NZ_LZMF01000035.1"/>
</dbReference>
<comment type="subcellular location">
    <subcellularLocation>
        <location evidence="3">Cytoplasm</location>
    </subcellularLocation>
</comment>
<organism evidence="4 5">
    <name type="scientific">Mycolicibacter sinensis (strain JDM601)</name>
    <name type="common">Mycobacterium sinense</name>
    <dbReference type="NCBI Taxonomy" id="875328"/>
    <lineage>
        <taxon>Bacteria</taxon>
        <taxon>Bacillati</taxon>
        <taxon>Actinomycetota</taxon>
        <taxon>Actinomycetes</taxon>
        <taxon>Mycobacteriales</taxon>
        <taxon>Mycobacteriaceae</taxon>
        <taxon>Mycolicibacter</taxon>
    </lineage>
</organism>
<sequence>MPATPAALLLLTDGRLPAGGYAHSGGVEASVQAGRVYDRASLEEFLRGRAATSGAVAAAFAAAACHATAAGDLARLTELEAELDARMPSPALRSASRALGRQLQRAMRTIRPAPQLDALGRHPHQPIAMGVVAAVFDLDARDAATAALYDSVAGPAAAAVRLISLDPLDVHAVLADLLADLDVLAGVAAGHAGTAPAELPAHAAPLLDIAAEHHTRQEARLFAS</sequence>
<dbReference type="PIRSF" id="PIRSF009467">
    <property type="entry name" value="Ureas_acces_UreF"/>
    <property type="match status" value="1"/>
</dbReference>
<dbReference type="PANTHER" id="PTHR33620">
    <property type="entry name" value="UREASE ACCESSORY PROTEIN F"/>
    <property type="match status" value="1"/>
</dbReference>
<evidence type="ECO:0000256" key="2">
    <source>
        <dbReference type="ARBA" id="ARBA00023186"/>
    </source>
</evidence>
<gene>
    <name evidence="3" type="primary">ureF</name>
    <name evidence="4" type="ORF">A5648_01050</name>
</gene>
<comment type="similarity">
    <text evidence="3">Belongs to the UreF family.</text>
</comment>
<dbReference type="HAMAP" id="MF_01385">
    <property type="entry name" value="UreF"/>
    <property type="match status" value="1"/>
</dbReference>
<comment type="caution">
    <text evidence="4">The sequence shown here is derived from an EMBL/GenBank/DDBJ whole genome shotgun (WGS) entry which is preliminary data.</text>
</comment>
<dbReference type="PANTHER" id="PTHR33620:SF1">
    <property type="entry name" value="UREASE ACCESSORY PROTEIN F"/>
    <property type="match status" value="1"/>
</dbReference>
<comment type="function">
    <text evidence="3">Required for maturation of urease via the functional incorporation of the urease nickel metallocenter.</text>
</comment>
<dbReference type="AlphaFoldDB" id="A0A1A3U4N5"/>
<keyword evidence="1 3" id="KW-0996">Nickel insertion</keyword>
<comment type="subunit">
    <text evidence="3">UreD, UreF and UreG form a complex that acts as a GTP-hydrolysis-dependent molecular chaperone, activating the urease apoprotein by helping to assemble the nickel containing metallocenter of UreC. The UreE protein probably delivers the nickel.</text>
</comment>